<dbReference type="OrthoDB" id="9815009at2"/>
<gene>
    <name evidence="2" type="ORF">SAMN03080598_02238</name>
</gene>
<dbReference type="AlphaFoldDB" id="A0A1H5WUB0"/>
<dbReference type="InterPro" id="IPR057727">
    <property type="entry name" value="WCX_dom"/>
</dbReference>
<proteinExistence type="predicted"/>
<evidence type="ECO:0000313" key="3">
    <source>
        <dbReference type="Proteomes" id="UP000236736"/>
    </source>
</evidence>
<dbReference type="Pfam" id="PF25583">
    <property type="entry name" value="WCX"/>
    <property type="match status" value="1"/>
</dbReference>
<keyword evidence="3" id="KW-1185">Reference proteome</keyword>
<evidence type="ECO:0000313" key="2">
    <source>
        <dbReference type="EMBL" id="SEG03112.1"/>
    </source>
</evidence>
<dbReference type="Proteomes" id="UP000236736">
    <property type="component" value="Unassembled WGS sequence"/>
</dbReference>
<evidence type="ECO:0000259" key="1">
    <source>
        <dbReference type="Pfam" id="PF25583"/>
    </source>
</evidence>
<accession>A0A1H5WUB0</accession>
<feature type="domain" description="WCX" evidence="1">
    <location>
        <begin position="2"/>
        <end position="41"/>
    </location>
</feature>
<reference evidence="3" key="1">
    <citation type="submission" date="2016-10" db="EMBL/GenBank/DDBJ databases">
        <authorList>
            <person name="Varghese N."/>
            <person name="Submissions S."/>
        </authorList>
    </citation>
    <scope>NUCLEOTIDE SEQUENCE [LARGE SCALE GENOMIC DNA]</scope>
    <source>
        <strain evidence="3">DSM 17298</strain>
    </source>
</reference>
<organism evidence="2 3">
    <name type="scientific">Algoriphagus boritolerans DSM 17298 = JCM 18970</name>
    <dbReference type="NCBI Taxonomy" id="1120964"/>
    <lineage>
        <taxon>Bacteria</taxon>
        <taxon>Pseudomonadati</taxon>
        <taxon>Bacteroidota</taxon>
        <taxon>Cytophagia</taxon>
        <taxon>Cytophagales</taxon>
        <taxon>Cyclobacteriaceae</taxon>
        <taxon>Algoriphagus</taxon>
    </lineage>
</organism>
<dbReference type="STRING" id="1120964.GCA_001313265_03787"/>
<sequence length="45" mass="5360">MTFVTSSLEGFIHWILMMADKIRIISPPEAKDRLRELLEEIKRNM</sequence>
<dbReference type="EMBL" id="FNVR01000011">
    <property type="protein sequence ID" value="SEG03112.1"/>
    <property type="molecule type" value="Genomic_DNA"/>
</dbReference>
<name>A0A1H5WUB0_9BACT</name>
<protein>
    <recommendedName>
        <fullName evidence="1">WCX domain-containing protein</fullName>
    </recommendedName>
</protein>